<dbReference type="Proteomes" id="UP000199180">
    <property type="component" value="Unassembled WGS sequence"/>
</dbReference>
<keyword evidence="3" id="KW-1185">Reference proteome</keyword>
<evidence type="ECO:0000256" key="1">
    <source>
        <dbReference type="SAM" id="SignalP"/>
    </source>
</evidence>
<reference evidence="2 3" key="1">
    <citation type="submission" date="2016-10" db="EMBL/GenBank/DDBJ databases">
        <authorList>
            <person name="de Groot N.N."/>
        </authorList>
    </citation>
    <scope>NUCLEOTIDE SEQUENCE [LARGE SCALE GENOMIC DNA]</scope>
    <source>
        <strain evidence="2 3">DSM 17862</strain>
    </source>
</reference>
<keyword evidence="1" id="KW-0732">Signal</keyword>
<evidence type="ECO:0000313" key="3">
    <source>
        <dbReference type="Proteomes" id="UP000199180"/>
    </source>
</evidence>
<feature type="signal peptide" evidence="1">
    <location>
        <begin position="1"/>
        <end position="22"/>
    </location>
</feature>
<feature type="chain" id="PRO_5011721125" evidence="1">
    <location>
        <begin position="23"/>
        <end position="205"/>
    </location>
</feature>
<dbReference type="AlphaFoldDB" id="A0A1I0APN6"/>
<dbReference type="OrthoDB" id="5801444at2"/>
<name>A0A1I0APN6_9RHOB</name>
<dbReference type="STRING" id="364199.SAMN04489858_102316"/>
<accession>A0A1I0APN6</accession>
<dbReference type="EMBL" id="FOHO01000002">
    <property type="protein sequence ID" value="SES96233.1"/>
    <property type="molecule type" value="Genomic_DNA"/>
</dbReference>
<sequence length="205" mass="22628">MRRPHDLAALILGLVLSAPAWAGEAGDAVFAERGPWALGDQVLTYRMQVQGPQVDGFLPVADGSLQLAETIDPSDNQPVLQVVQKTDDRSRKIGPFPVSGGDPVLTFFLEQTTRDMAALTGGSPFYIRNRIKDAVFRGGDITPDQNGRTARFQPFADDPNAERMHGFQTLTLTFHLDDDPARPIREMRARTQGETPGYDRHMVLK</sequence>
<gene>
    <name evidence="2" type="ORF">SAMN04489858_102316</name>
</gene>
<organism evidence="2 3">
    <name type="scientific">Paracoccus homiensis</name>
    <dbReference type="NCBI Taxonomy" id="364199"/>
    <lineage>
        <taxon>Bacteria</taxon>
        <taxon>Pseudomonadati</taxon>
        <taxon>Pseudomonadota</taxon>
        <taxon>Alphaproteobacteria</taxon>
        <taxon>Rhodobacterales</taxon>
        <taxon>Paracoccaceae</taxon>
        <taxon>Paracoccus</taxon>
    </lineage>
</organism>
<evidence type="ECO:0000313" key="2">
    <source>
        <dbReference type="EMBL" id="SES96233.1"/>
    </source>
</evidence>
<dbReference type="RefSeq" id="WP_090732630.1">
    <property type="nucleotide sequence ID" value="NZ_FOHO01000002.1"/>
</dbReference>
<proteinExistence type="predicted"/>
<protein>
    <submittedName>
        <fullName evidence="2">Uncharacterized protein</fullName>
    </submittedName>
</protein>